<dbReference type="PANTHER" id="PTHR17985">
    <property type="entry name" value="SER/THR-RICH PROTEIN T10 IN DGCR REGION"/>
    <property type="match status" value="1"/>
</dbReference>
<dbReference type="EMBL" id="CP001087">
    <property type="protein sequence ID" value="ACN16721.1"/>
    <property type="molecule type" value="Genomic_DNA"/>
</dbReference>
<dbReference type="AlphaFoldDB" id="C0QA03"/>
<sequence length="258" mass="28959">MCLILAAYEKTPGKRLIIAANRDEFLDRPTLPMHCWAKGSGIIAGKDIKAGGTWLGVTKKGRFAAITNFRKPSLQRQDAPSRGGIVTDFLESNLDPATFLNRFKTQAQRFNGFNLLAGDQNSLYWFSNIKGSPTRLLPGFYGISNHLMNTPWPKVARGKKALEKCLNKTGDITTDALFPLLADRTRPHDDELPDTGVGMAWERLLAPIFIESPTYGTRCSTILIITQTGEIDICERTFDQNQKDRYTQKCFSWNQNPE</sequence>
<evidence type="ECO:0000313" key="2">
    <source>
        <dbReference type="Proteomes" id="UP000000442"/>
    </source>
</evidence>
<protein>
    <recommendedName>
        <fullName evidence="3">NRDE family protein</fullName>
    </recommendedName>
</protein>
<accession>C0QA03</accession>
<name>C0QA03_DESAH</name>
<dbReference type="Proteomes" id="UP000000442">
    <property type="component" value="Chromosome"/>
</dbReference>
<reference evidence="1 2" key="1">
    <citation type="journal article" date="2009" name="Environ. Microbiol.">
        <title>Genome sequence of Desulfobacterium autotrophicum HRM2, a marine sulfate reducer oxidizing organic carbon completely to carbon dioxide.</title>
        <authorList>
            <person name="Strittmatter A.W."/>
            <person name="Liesegang H."/>
            <person name="Rabus R."/>
            <person name="Decker I."/>
            <person name="Amann J."/>
            <person name="Andres S."/>
            <person name="Henne A."/>
            <person name="Fricke W.F."/>
            <person name="Martinez-Arias R."/>
            <person name="Bartels D."/>
            <person name="Goesmann A."/>
            <person name="Krause L."/>
            <person name="Puehler A."/>
            <person name="Klenk H.P."/>
            <person name="Richter M."/>
            <person name="Schuler M."/>
            <person name="Gloeckner F.O."/>
            <person name="Meyerdierks A."/>
            <person name="Gottschalk G."/>
            <person name="Amann R."/>
        </authorList>
    </citation>
    <scope>NUCLEOTIDE SEQUENCE [LARGE SCALE GENOMIC DNA]</scope>
    <source>
        <strain evidence="2">ATCC 43914 / DSM 3382 / HRM2</strain>
    </source>
</reference>
<proteinExistence type="predicted"/>
<gene>
    <name evidence="1" type="ordered locus">HRM2_36620</name>
</gene>
<dbReference type="KEGG" id="dat:HRM2_36620"/>
<dbReference type="eggNOG" id="COG3332">
    <property type="taxonomic scope" value="Bacteria"/>
</dbReference>
<dbReference type="HOGENOM" id="CLU_047037_1_1_7"/>
<keyword evidence="2" id="KW-1185">Reference proteome</keyword>
<dbReference type="RefSeq" id="WP_015905470.1">
    <property type="nucleotide sequence ID" value="NC_012108.1"/>
</dbReference>
<dbReference type="PANTHER" id="PTHR17985:SF8">
    <property type="entry name" value="TRANSPORT AND GOLGI ORGANIZATION PROTEIN 2 HOMOLOG"/>
    <property type="match status" value="1"/>
</dbReference>
<evidence type="ECO:0000313" key="1">
    <source>
        <dbReference type="EMBL" id="ACN16721.1"/>
    </source>
</evidence>
<organism evidence="1 2">
    <name type="scientific">Desulforapulum autotrophicum (strain ATCC 43914 / DSM 3382 / VKM B-1955 / HRM2)</name>
    <name type="common">Desulfobacterium autotrophicum</name>
    <dbReference type="NCBI Taxonomy" id="177437"/>
    <lineage>
        <taxon>Bacteria</taxon>
        <taxon>Pseudomonadati</taxon>
        <taxon>Thermodesulfobacteriota</taxon>
        <taxon>Desulfobacteria</taxon>
        <taxon>Desulfobacterales</taxon>
        <taxon>Desulfobacteraceae</taxon>
        <taxon>Desulforapulum</taxon>
    </lineage>
</organism>
<dbReference type="Pfam" id="PF05742">
    <property type="entry name" value="TANGO2"/>
    <property type="match status" value="1"/>
</dbReference>
<dbReference type="InterPro" id="IPR008551">
    <property type="entry name" value="TANGO2"/>
</dbReference>
<evidence type="ECO:0008006" key="3">
    <source>
        <dbReference type="Google" id="ProtNLM"/>
    </source>
</evidence>